<dbReference type="Pfam" id="PF02720">
    <property type="entry name" value="DUF222"/>
    <property type="match status" value="1"/>
</dbReference>
<sequence>MFEGSSPGELVTVVEDACRAEAAIHARRAAAIAALLWRRTAEAEGHDRDDPGYALITGFNRTCAEVGAAMNTAPFSARRLVAQAEALDVRLPRVAALLAEGKISWSETAAIITGTDYVAAEVMPAVDAAVAEKITGWDCWSRRRLLNAVAATVNALDPEAAKERRKTADTDRRVRLTTQPNGMARLDAQLGAPAAVLFDRRLTEMARGVCGEDPRTLDQRRADAMAALGEGRSTLVCGCPNAECPARVEASAASGRVVINVIASAETLTGRSEDPGYLDGYGVIDAVQVRALAEAGAVLRPTAKPGAEADEVLRHQPGAAVARWVRCRSLTCSFPGCNRSAWRADLDHTVPFDHRHPFGGGWTLAGNLDAKCREHHRLKTFHTGAGGWQNTQRHDGTVEWISPTGRVYRSTPDGAELFADIAVACATPAPLPRNRQAEKARRTRLAREGLAVKRAANTETQRLNEARAQEIDLRQWRNEVRRRLHLLKGAPSTSPFCSWVNDPPEDETITADWRPPPPEPTPDHDQPPF</sequence>
<gene>
    <name evidence="3" type="ORF">MU0050_002968</name>
</gene>
<name>A0ABM9MFQ8_9MYCO</name>
<dbReference type="RefSeq" id="WP_316510359.1">
    <property type="nucleotide sequence ID" value="NZ_OY726395.1"/>
</dbReference>
<dbReference type="InterPro" id="IPR003870">
    <property type="entry name" value="DUF222"/>
</dbReference>
<evidence type="ECO:0000313" key="3">
    <source>
        <dbReference type="EMBL" id="CAJ1584056.1"/>
    </source>
</evidence>
<evidence type="ECO:0000313" key="4">
    <source>
        <dbReference type="Proteomes" id="UP001190466"/>
    </source>
</evidence>
<dbReference type="Proteomes" id="UP001190466">
    <property type="component" value="Chromosome"/>
</dbReference>
<accession>A0ABM9MFQ8</accession>
<feature type="domain" description="DUF222" evidence="2">
    <location>
        <begin position="17"/>
        <end position="328"/>
    </location>
</feature>
<protein>
    <submittedName>
        <fullName evidence="3">DUF222 domain-containing protein</fullName>
    </submittedName>
</protein>
<evidence type="ECO:0000256" key="1">
    <source>
        <dbReference type="SAM" id="MobiDB-lite"/>
    </source>
</evidence>
<feature type="region of interest" description="Disordered" evidence="1">
    <location>
        <begin position="493"/>
        <end position="529"/>
    </location>
</feature>
<dbReference type="EMBL" id="OY726395">
    <property type="protein sequence ID" value="CAJ1584056.1"/>
    <property type="molecule type" value="Genomic_DNA"/>
</dbReference>
<organism evidence="3 4">
    <name type="scientific">[Mycobacterium] wendilense</name>
    <dbReference type="NCBI Taxonomy" id="3064284"/>
    <lineage>
        <taxon>Bacteria</taxon>
        <taxon>Bacillati</taxon>
        <taxon>Actinomycetota</taxon>
        <taxon>Actinomycetes</taxon>
        <taxon>Mycobacteriales</taxon>
        <taxon>Mycobacteriaceae</taxon>
        <taxon>Mycolicibacter</taxon>
    </lineage>
</organism>
<dbReference type="CDD" id="cd00085">
    <property type="entry name" value="HNHc"/>
    <property type="match status" value="1"/>
</dbReference>
<proteinExistence type="predicted"/>
<evidence type="ECO:0000259" key="2">
    <source>
        <dbReference type="Pfam" id="PF02720"/>
    </source>
</evidence>
<reference evidence="3 4" key="1">
    <citation type="submission" date="2023-08" db="EMBL/GenBank/DDBJ databases">
        <authorList>
            <person name="Folkvardsen B D."/>
            <person name="Norman A."/>
        </authorList>
    </citation>
    <scope>NUCLEOTIDE SEQUENCE [LARGE SCALE GENOMIC DNA]</scope>
    <source>
        <strain evidence="3 4">Mu0050</strain>
    </source>
</reference>
<dbReference type="InterPro" id="IPR003615">
    <property type="entry name" value="HNH_nuc"/>
</dbReference>
<keyword evidence="4" id="KW-1185">Reference proteome</keyword>